<dbReference type="PANTHER" id="PTHR21055">
    <property type="entry name" value="PROTEIN PHOSPHATASE 1 REGULATORY SUBUNIT 36"/>
    <property type="match status" value="1"/>
</dbReference>
<evidence type="ECO:0000313" key="3">
    <source>
        <dbReference type="Proteomes" id="UP000183832"/>
    </source>
</evidence>
<dbReference type="PANTHER" id="PTHR21055:SF3">
    <property type="entry name" value="PROTEIN PHOSPHATASE 1 REGULATORY SUBUNIT 36"/>
    <property type="match status" value="1"/>
</dbReference>
<feature type="transmembrane region" description="Helical" evidence="1">
    <location>
        <begin position="116"/>
        <end position="136"/>
    </location>
</feature>
<keyword evidence="1" id="KW-0812">Transmembrane</keyword>
<gene>
    <name evidence="2" type="primary">putative GF20669</name>
    <name evidence="2" type="ORF">CLUMA_CG007414</name>
</gene>
<dbReference type="GO" id="GO:0019902">
    <property type="term" value="F:phosphatase binding"/>
    <property type="evidence" value="ECO:0007669"/>
    <property type="project" value="InterPro"/>
</dbReference>
<dbReference type="Pfam" id="PF14895">
    <property type="entry name" value="PPPI_inhib"/>
    <property type="match status" value="2"/>
</dbReference>
<dbReference type="AlphaFoldDB" id="A0A1J1I0L4"/>
<sequence length="304" mass="36629">MSFLPLHRDKEHKFKNGHWRWDEGERKLKFHTHESIDKSDKKTKEDFSVDLGLKFKKCVTEIEEKIFREKFLRQDPLYDRDIVTLQDIKNLVIFTVQTKLTHDFIELVHLETFDKFLYGIIFYMDFFLLVLEFLLIRRDEELKGKLRDDFSIKVEKFLSHQLSDRRLLVAKEYSKILYGHKSYINSLKNFRSQLSPLMSELLITPAPNDEILRIGEEKYLGCNEYLFNLELEYLVPECHLVLICKTRGIFGHPKFLYDTMLNLNEHELKKTGWDEDNDPYSLIKRVYIKIQTEEEFTKIKRFDL</sequence>
<evidence type="ECO:0000256" key="1">
    <source>
        <dbReference type="SAM" id="Phobius"/>
    </source>
</evidence>
<keyword evidence="1" id="KW-1133">Transmembrane helix</keyword>
<protein>
    <submittedName>
        <fullName evidence="2">CLUMA_CG007414, isoform A</fullName>
    </submittedName>
</protein>
<keyword evidence="1" id="KW-0472">Membrane</keyword>
<dbReference type="OrthoDB" id="6724830at2759"/>
<evidence type="ECO:0000313" key="2">
    <source>
        <dbReference type="EMBL" id="CRK93887.1"/>
    </source>
</evidence>
<keyword evidence="3" id="KW-1185">Reference proteome</keyword>
<accession>A0A1J1I0L4</accession>
<organism evidence="2 3">
    <name type="scientific">Clunio marinus</name>
    <dbReference type="NCBI Taxonomy" id="568069"/>
    <lineage>
        <taxon>Eukaryota</taxon>
        <taxon>Metazoa</taxon>
        <taxon>Ecdysozoa</taxon>
        <taxon>Arthropoda</taxon>
        <taxon>Hexapoda</taxon>
        <taxon>Insecta</taxon>
        <taxon>Pterygota</taxon>
        <taxon>Neoptera</taxon>
        <taxon>Endopterygota</taxon>
        <taxon>Diptera</taxon>
        <taxon>Nematocera</taxon>
        <taxon>Chironomoidea</taxon>
        <taxon>Chironomidae</taxon>
        <taxon>Clunio</taxon>
    </lineage>
</organism>
<reference evidence="2 3" key="1">
    <citation type="submission" date="2015-04" db="EMBL/GenBank/DDBJ databases">
        <authorList>
            <person name="Syromyatnikov M.Y."/>
            <person name="Popov V.N."/>
        </authorList>
    </citation>
    <scope>NUCLEOTIDE SEQUENCE [LARGE SCALE GENOMIC DNA]</scope>
</reference>
<name>A0A1J1I0L4_9DIPT</name>
<dbReference type="InterPro" id="IPR026142">
    <property type="entry name" value="Pro_pase_1_reg_su_36"/>
</dbReference>
<dbReference type="EMBL" id="CVRI01000038">
    <property type="protein sequence ID" value="CRK93887.1"/>
    <property type="molecule type" value="Genomic_DNA"/>
</dbReference>
<dbReference type="Proteomes" id="UP000183832">
    <property type="component" value="Unassembled WGS sequence"/>
</dbReference>
<proteinExistence type="predicted"/>